<evidence type="ECO:0000256" key="2">
    <source>
        <dbReference type="ARBA" id="ARBA00002315"/>
    </source>
</evidence>
<feature type="binding site" evidence="9 13">
    <location>
        <position position="437"/>
    </location>
    <ligand>
        <name>Mn(2+)</name>
        <dbReference type="ChEBI" id="CHEBI:29035"/>
        <label>2</label>
    </ligand>
</feature>
<evidence type="ECO:0000256" key="5">
    <source>
        <dbReference type="ARBA" id="ARBA00022723"/>
    </source>
</evidence>
<reference evidence="16 17" key="1">
    <citation type="journal article" date="2017" name="ISME J.">
        <title>Potential for microbial H2 and metal transformations associated with novel bacteria and archaea in deep terrestrial subsurface sediments.</title>
        <authorList>
            <person name="Hernsdorf A.W."/>
            <person name="Amano Y."/>
            <person name="Miyakawa K."/>
            <person name="Ise K."/>
            <person name="Suzuki Y."/>
            <person name="Anantharaman K."/>
            <person name="Probst A."/>
            <person name="Burstein D."/>
            <person name="Thomas B.C."/>
            <person name="Banfield J.F."/>
        </authorList>
    </citation>
    <scope>NUCLEOTIDE SEQUENCE [LARGE SCALE GENOMIC DNA]</scope>
    <source>
        <strain evidence="16">HGW-Actinobacteria-3</strain>
    </source>
</reference>
<feature type="binding site" evidence="9 13">
    <location>
        <position position="400"/>
    </location>
    <ligand>
        <name>Mn(2+)</name>
        <dbReference type="ChEBI" id="CHEBI:29035"/>
        <label>1</label>
    </ligand>
</feature>
<feature type="domain" description="Metalloenzyme" evidence="14">
    <location>
        <begin position="6"/>
        <end position="490"/>
    </location>
</feature>
<feature type="domain" description="BPG-independent PGAM N-terminal" evidence="15">
    <location>
        <begin position="83"/>
        <end position="293"/>
    </location>
</feature>
<evidence type="ECO:0000256" key="4">
    <source>
        <dbReference type="ARBA" id="ARBA00008819"/>
    </source>
</evidence>
<comment type="cofactor">
    <cofactor evidence="9">
        <name>Mn(2+)</name>
        <dbReference type="ChEBI" id="CHEBI:29035"/>
    </cofactor>
    <text evidence="9">Binds 2 manganese ions per subunit.</text>
</comment>
<dbReference type="FunFam" id="3.40.1450.10:FF:000002">
    <property type="entry name" value="2,3-bisphosphoglycerate-independent phosphoglycerate mutase"/>
    <property type="match status" value="1"/>
</dbReference>
<dbReference type="NCBIfam" id="TIGR01307">
    <property type="entry name" value="pgm_bpd_ind"/>
    <property type="match status" value="1"/>
</dbReference>
<feature type="binding site" evidence="9 12">
    <location>
        <position position="124"/>
    </location>
    <ligand>
        <name>substrate</name>
    </ligand>
</feature>
<dbReference type="InterPro" id="IPR005995">
    <property type="entry name" value="Pgm_bpd_ind"/>
</dbReference>
<gene>
    <name evidence="9" type="primary">gpmI</name>
    <name evidence="16" type="ORF">CVT63_03820</name>
</gene>
<feature type="binding site" evidence="9 13">
    <location>
        <position position="63"/>
    </location>
    <ligand>
        <name>Mn(2+)</name>
        <dbReference type="ChEBI" id="CHEBI:29035"/>
        <label>2</label>
    </ligand>
</feature>
<evidence type="ECO:0000256" key="9">
    <source>
        <dbReference type="HAMAP-Rule" id="MF_01038"/>
    </source>
</evidence>
<proteinExistence type="inferred from homology"/>
<evidence type="ECO:0000256" key="13">
    <source>
        <dbReference type="PIRSR" id="PIRSR001492-3"/>
    </source>
</evidence>
<dbReference type="Proteomes" id="UP000233654">
    <property type="component" value="Unassembled WGS sequence"/>
</dbReference>
<dbReference type="GO" id="GO:0004619">
    <property type="term" value="F:phosphoglycerate mutase activity"/>
    <property type="evidence" value="ECO:0007669"/>
    <property type="project" value="UniProtKB-UniRule"/>
</dbReference>
<dbReference type="Pfam" id="PF06415">
    <property type="entry name" value="iPGM_N"/>
    <property type="match status" value="1"/>
</dbReference>
<evidence type="ECO:0000256" key="7">
    <source>
        <dbReference type="ARBA" id="ARBA00023211"/>
    </source>
</evidence>
<keyword evidence="6 9" id="KW-0324">Glycolysis</keyword>
<dbReference type="PANTHER" id="PTHR31637">
    <property type="entry name" value="2,3-BISPHOSPHOGLYCERATE-INDEPENDENT PHOSPHOGLYCERATE MUTASE"/>
    <property type="match status" value="1"/>
</dbReference>
<feature type="active site" description="Phosphoserine intermediate" evidence="9 11">
    <location>
        <position position="63"/>
    </location>
</feature>
<dbReference type="GO" id="GO:0006096">
    <property type="term" value="P:glycolytic process"/>
    <property type="evidence" value="ECO:0007669"/>
    <property type="project" value="UniProtKB-UniRule"/>
</dbReference>
<feature type="binding site" evidence="9 12">
    <location>
        <begin position="154"/>
        <end position="155"/>
    </location>
    <ligand>
        <name>substrate</name>
    </ligand>
</feature>
<dbReference type="GO" id="GO:0006007">
    <property type="term" value="P:glucose catabolic process"/>
    <property type="evidence" value="ECO:0007669"/>
    <property type="project" value="InterPro"/>
</dbReference>
<dbReference type="GO" id="GO:0030145">
    <property type="term" value="F:manganese ion binding"/>
    <property type="evidence" value="ECO:0007669"/>
    <property type="project" value="UniProtKB-UniRule"/>
</dbReference>
<evidence type="ECO:0000313" key="17">
    <source>
        <dbReference type="Proteomes" id="UP000233654"/>
    </source>
</evidence>
<evidence type="ECO:0000256" key="11">
    <source>
        <dbReference type="PIRSR" id="PIRSR001492-1"/>
    </source>
</evidence>
<dbReference type="InterPro" id="IPR036646">
    <property type="entry name" value="PGAM_B_sf"/>
</dbReference>
<dbReference type="SUPFAM" id="SSF64158">
    <property type="entry name" value="2,3-Bisphosphoglycerate-independent phosphoglycerate mutase, substrate-binding domain"/>
    <property type="match status" value="1"/>
</dbReference>
<evidence type="ECO:0000313" key="16">
    <source>
        <dbReference type="EMBL" id="PKQ28226.1"/>
    </source>
</evidence>
<evidence type="ECO:0000256" key="3">
    <source>
        <dbReference type="ARBA" id="ARBA00004798"/>
    </source>
</evidence>
<evidence type="ECO:0000256" key="10">
    <source>
        <dbReference type="NCBIfam" id="TIGR01307"/>
    </source>
</evidence>
<feature type="binding site" evidence="9 13">
    <location>
        <position position="13"/>
    </location>
    <ligand>
        <name>Mn(2+)</name>
        <dbReference type="ChEBI" id="CHEBI:29035"/>
        <label>2</label>
    </ligand>
</feature>
<dbReference type="HAMAP" id="MF_01038">
    <property type="entry name" value="GpmI"/>
    <property type="match status" value="1"/>
</dbReference>
<dbReference type="PANTHER" id="PTHR31637:SF0">
    <property type="entry name" value="2,3-BISPHOSPHOGLYCERATE-INDEPENDENT PHOSPHOGLYCERATE MUTASE"/>
    <property type="match status" value="1"/>
</dbReference>
<evidence type="ECO:0000256" key="6">
    <source>
        <dbReference type="ARBA" id="ARBA00023152"/>
    </source>
</evidence>
<dbReference type="UniPathway" id="UPA00109">
    <property type="reaction ID" value="UER00186"/>
</dbReference>
<feature type="binding site" evidence="9 13">
    <location>
        <position position="438"/>
    </location>
    <ligand>
        <name>Mn(2+)</name>
        <dbReference type="ChEBI" id="CHEBI:29035"/>
        <label>2</label>
    </ligand>
</feature>
<feature type="binding site" evidence="9 12">
    <location>
        <position position="191"/>
    </location>
    <ligand>
        <name>substrate</name>
    </ligand>
</feature>
<name>A0A2N3G689_9ACTN</name>
<protein>
    <recommendedName>
        <fullName evidence="9 10">2,3-bisphosphoglycerate-independent phosphoglycerate mutase</fullName>
        <shortName evidence="9">BPG-independent PGAM</shortName>
        <shortName evidence="9">Phosphoglyceromutase</shortName>
        <shortName evidence="9">iPGM</shortName>
        <ecNumber evidence="9 10">5.4.2.12</ecNumber>
    </recommendedName>
</protein>
<feature type="binding site" evidence="9 13">
    <location>
        <position position="396"/>
    </location>
    <ligand>
        <name>Mn(2+)</name>
        <dbReference type="ChEBI" id="CHEBI:29035"/>
        <label>1</label>
    </ligand>
</feature>
<dbReference type="Pfam" id="PF01676">
    <property type="entry name" value="Metalloenzyme"/>
    <property type="match status" value="1"/>
</dbReference>
<feature type="binding site" evidence="9 13">
    <location>
        <position position="454"/>
    </location>
    <ligand>
        <name>Mn(2+)</name>
        <dbReference type="ChEBI" id="CHEBI:29035"/>
        <label>1</label>
    </ligand>
</feature>
<dbReference type="Gene3D" id="3.40.720.10">
    <property type="entry name" value="Alkaline Phosphatase, subunit A"/>
    <property type="match status" value="1"/>
</dbReference>
<feature type="binding site" evidence="9 12">
    <location>
        <position position="329"/>
    </location>
    <ligand>
        <name>substrate</name>
    </ligand>
</feature>
<dbReference type="EC" id="5.4.2.12" evidence="9 10"/>
<evidence type="ECO:0000256" key="1">
    <source>
        <dbReference type="ARBA" id="ARBA00000370"/>
    </source>
</evidence>
<comment type="subunit">
    <text evidence="9">Monomer.</text>
</comment>
<organism evidence="16 17">
    <name type="scientific">Candidatus Anoxymicrobium japonicum</name>
    <dbReference type="NCBI Taxonomy" id="2013648"/>
    <lineage>
        <taxon>Bacteria</taxon>
        <taxon>Bacillati</taxon>
        <taxon>Actinomycetota</taxon>
        <taxon>Candidatus Geothermincolia</taxon>
        <taxon>Candidatus Geothermincolales</taxon>
        <taxon>Candidatus Anoxymicrobiaceae</taxon>
        <taxon>Candidatus Anoxymicrobium</taxon>
    </lineage>
</organism>
<sequence length="504" mass="55125">MTVPRPFILMILDGWGLGKPDRANAIARASTPVMHELMSKYPWTALESSGEAVGLPPGQMGNSEVGHLNIGAGRVVRQEYQRIDGALRDGSFRENRELLGAIKHASVSGGTVHLMGLLSDGGVHSHIKHLFALIDMAREAGLSHVVTHAFLDGRDVPPRSALEYVNELDRHTGDGIGRLRTIAGRYYAMDRDNRWERTALAYDAIVHARAPRVSSATEAVEMSYADGINDEFLVPRVVGQPTPMSSDDSVIFFNFRPDRPRQLVRALGSRSCNSFDRGEAEFPYLVTMTEYDDRIDARVAFPPEPVTGTLADALAEHGKRQLRIAETEKYAHVTYFFNGGVETPKIGEDRVLVPSPGVTTYDKKPEMSAFEVADETVRRVESGVYDFIVLNFANCDMVGHTGFMERTIKAVETVDECVGKVMDAVFEAGGAGFVTADHGNADHMLEHGQVCTAHSTSPVPFINCTPSMRSLREGGALCDIAPTVLEILGLPVPVEMTGVSLFKR</sequence>
<dbReference type="InterPro" id="IPR006124">
    <property type="entry name" value="Metalloenzyme"/>
</dbReference>
<evidence type="ECO:0000256" key="12">
    <source>
        <dbReference type="PIRSR" id="PIRSR001492-2"/>
    </source>
</evidence>
<comment type="function">
    <text evidence="2 9">Catalyzes the interconversion of 2-phosphoglycerate and 3-phosphoglycerate.</text>
</comment>
<dbReference type="GO" id="GO:0005829">
    <property type="term" value="C:cytosol"/>
    <property type="evidence" value="ECO:0007669"/>
    <property type="project" value="TreeGrafter"/>
</dbReference>
<keyword evidence="8 9" id="KW-0413">Isomerase</keyword>
<feature type="binding site" evidence="9 12">
    <location>
        <begin position="256"/>
        <end position="259"/>
    </location>
    <ligand>
        <name>substrate</name>
    </ligand>
</feature>
<dbReference type="InterPro" id="IPR017850">
    <property type="entry name" value="Alkaline_phosphatase_core_sf"/>
</dbReference>
<keyword evidence="7 9" id="KW-0464">Manganese</keyword>
<dbReference type="CDD" id="cd16010">
    <property type="entry name" value="iPGM"/>
    <property type="match status" value="1"/>
</dbReference>
<comment type="similarity">
    <text evidence="4 9">Belongs to the BPG-independent phosphoglycerate mutase family.</text>
</comment>
<dbReference type="EMBL" id="PHEX01000026">
    <property type="protein sequence ID" value="PKQ28226.1"/>
    <property type="molecule type" value="Genomic_DNA"/>
</dbReference>
<evidence type="ECO:0000259" key="15">
    <source>
        <dbReference type="Pfam" id="PF06415"/>
    </source>
</evidence>
<evidence type="ECO:0000259" key="14">
    <source>
        <dbReference type="Pfam" id="PF01676"/>
    </source>
</evidence>
<keyword evidence="5 9" id="KW-0479">Metal-binding</keyword>
<evidence type="ECO:0000256" key="8">
    <source>
        <dbReference type="ARBA" id="ARBA00023235"/>
    </source>
</evidence>
<dbReference type="InterPro" id="IPR011258">
    <property type="entry name" value="BPG-indep_PGM_N"/>
</dbReference>
<comment type="pathway">
    <text evidence="3 9">Carbohydrate degradation; glycolysis; pyruvate from D-glyceraldehyde 3-phosphate: step 3/5.</text>
</comment>
<dbReference type="Gene3D" id="3.40.1450.10">
    <property type="entry name" value="BPG-independent phosphoglycerate mutase, domain B"/>
    <property type="match status" value="1"/>
</dbReference>
<dbReference type="AlphaFoldDB" id="A0A2N3G689"/>
<feature type="binding site" evidence="9 12">
    <location>
        <position position="185"/>
    </location>
    <ligand>
        <name>substrate</name>
    </ligand>
</feature>
<dbReference type="SUPFAM" id="SSF53649">
    <property type="entry name" value="Alkaline phosphatase-like"/>
    <property type="match status" value="1"/>
</dbReference>
<accession>A0A2N3G689</accession>
<dbReference type="PIRSF" id="PIRSF001492">
    <property type="entry name" value="IPGAM"/>
    <property type="match status" value="1"/>
</dbReference>
<comment type="caution">
    <text evidence="16">The sequence shown here is derived from an EMBL/GenBank/DDBJ whole genome shotgun (WGS) entry which is preliminary data.</text>
</comment>
<comment type="catalytic activity">
    <reaction evidence="1 9">
        <text>(2R)-2-phosphoglycerate = (2R)-3-phosphoglycerate</text>
        <dbReference type="Rhea" id="RHEA:15901"/>
        <dbReference type="ChEBI" id="CHEBI:58272"/>
        <dbReference type="ChEBI" id="CHEBI:58289"/>
        <dbReference type="EC" id="5.4.2.12"/>
    </reaction>
</comment>